<evidence type="ECO:0000259" key="2">
    <source>
        <dbReference type="Pfam" id="PF01408"/>
    </source>
</evidence>
<name>R3W0S6_9ENTE</name>
<dbReference type="PATRIC" id="fig|1158610.3.peg.3473"/>
<accession>R3W0S6</accession>
<dbReference type="RefSeq" id="WP_010770106.1">
    <property type="nucleotide sequence ID" value="NZ_ASWE01000001.1"/>
</dbReference>
<dbReference type="OrthoDB" id="9815825at2"/>
<sequence length="387" mass="43854">MTIRFGIIGLGNRGYKYALKTIQQSPDCEIEMVCDVAGKNFHQFEGVSTTRIYQEVLDNPNVDAVFIATPDGTHAEIIAACIRADKHILCEKPVEITEEKLKQIYQQAKDYSKVIEIGYVLRYARLFKKVKEFLENGVIGELVMVRATDHIPYGGYAYFHDWHRQRSLSGSLLLQKATHTLDLVNWYADSQPSEIMGFGGLAVMGEPGAQKKFGKPVDKALRCRDCLIKETCEESIVYLAKEKGLTWGEEWPDSCVFSSEVDVEDHQSIMIRYKNDVKLSYQLCQFSGFYQREFQFYGTMGELHFDDQTNEITIYSRTKQEIVTYKSSYVEKNMEPGDAEQLEDFVQAIQTGTPPLSTLKSGVIAGLTAIAAQKSIDTMEIQTLPVF</sequence>
<proteinExistence type="inferred from homology"/>
<dbReference type="Gene3D" id="3.30.360.10">
    <property type="entry name" value="Dihydrodipicolinate Reductase, domain 2"/>
    <property type="match status" value="1"/>
</dbReference>
<dbReference type="EMBL" id="AJAT01000021">
    <property type="protein sequence ID" value="EOL41267.1"/>
    <property type="molecule type" value="Genomic_DNA"/>
</dbReference>
<dbReference type="InterPro" id="IPR051450">
    <property type="entry name" value="Gfo/Idh/MocA_Oxidoreductases"/>
</dbReference>
<dbReference type="PANTHER" id="PTHR43377">
    <property type="entry name" value="BILIVERDIN REDUCTASE A"/>
    <property type="match status" value="1"/>
</dbReference>
<keyword evidence="5" id="KW-1185">Reference proteome</keyword>
<evidence type="ECO:0000259" key="3">
    <source>
        <dbReference type="Pfam" id="PF02894"/>
    </source>
</evidence>
<dbReference type="Pfam" id="PF01408">
    <property type="entry name" value="GFO_IDH_MocA"/>
    <property type="match status" value="1"/>
</dbReference>
<dbReference type="GO" id="GO:0000166">
    <property type="term" value="F:nucleotide binding"/>
    <property type="evidence" value="ECO:0007669"/>
    <property type="project" value="InterPro"/>
</dbReference>
<evidence type="ECO:0000313" key="4">
    <source>
        <dbReference type="EMBL" id="EOL41267.1"/>
    </source>
</evidence>
<evidence type="ECO:0000256" key="1">
    <source>
        <dbReference type="ARBA" id="ARBA00010928"/>
    </source>
</evidence>
<feature type="domain" description="Gfo/Idh/MocA-like oxidoreductase N-terminal" evidence="2">
    <location>
        <begin position="3"/>
        <end position="119"/>
    </location>
</feature>
<organism evidence="4 5">
    <name type="scientific">Enterococcus phoeniculicola ATCC BAA-412</name>
    <dbReference type="NCBI Taxonomy" id="1158610"/>
    <lineage>
        <taxon>Bacteria</taxon>
        <taxon>Bacillati</taxon>
        <taxon>Bacillota</taxon>
        <taxon>Bacilli</taxon>
        <taxon>Lactobacillales</taxon>
        <taxon>Enterococcaceae</taxon>
        <taxon>Enterococcus</taxon>
    </lineage>
</organism>
<dbReference type="Pfam" id="PF02894">
    <property type="entry name" value="GFO_IDH_MocA_C"/>
    <property type="match status" value="1"/>
</dbReference>
<dbReference type="SUPFAM" id="SSF51735">
    <property type="entry name" value="NAD(P)-binding Rossmann-fold domains"/>
    <property type="match status" value="1"/>
</dbReference>
<feature type="domain" description="Gfo/Idh/MocA-like oxidoreductase C-terminal" evidence="3">
    <location>
        <begin position="131"/>
        <end position="377"/>
    </location>
</feature>
<dbReference type="Gene3D" id="3.40.50.720">
    <property type="entry name" value="NAD(P)-binding Rossmann-like Domain"/>
    <property type="match status" value="1"/>
</dbReference>
<comment type="similarity">
    <text evidence="1">Belongs to the Gfo/Idh/MocA family.</text>
</comment>
<dbReference type="InterPro" id="IPR000683">
    <property type="entry name" value="Gfo/Idh/MocA-like_OxRdtase_N"/>
</dbReference>
<dbReference type="Proteomes" id="UP000013785">
    <property type="component" value="Unassembled WGS sequence"/>
</dbReference>
<dbReference type="eggNOG" id="COG0673">
    <property type="taxonomic scope" value="Bacteria"/>
</dbReference>
<protein>
    <recommendedName>
        <fullName evidence="6">Oxidoreductase NAD-binding Rossmann fold protein</fullName>
    </recommendedName>
</protein>
<gene>
    <name evidence="4" type="ORF">UC3_03476</name>
</gene>
<evidence type="ECO:0000313" key="5">
    <source>
        <dbReference type="Proteomes" id="UP000013785"/>
    </source>
</evidence>
<dbReference type="HOGENOM" id="CLU_023194_11_0_9"/>
<evidence type="ECO:0008006" key="6">
    <source>
        <dbReference type="Google" id="ProtNLM"/>
    </source>
</evidence>
<comment type="caution">
    <text evidence="4">The sequence shown here is derived from an EMBL/GenBank/DDBJ whole genome shotgun (WGS) entry which is preliminary data.</text>
</comment>
<dbReference type="InterPro" id="IPR004104">
    <property type="entry name" value="Gfo/Idh/MocA-like_OxRdtase_C"/>
</dbReference>
<dbReference type="AlphaFoldDB" id="R3W0S6"/>
<dbReference type="STRING" id="154621.RV11_GL001047"/>
<dbReference type="SUPFAM" id="SSF55347">
    <property type="entry name" value="Glyceraldehyde-3-phosphate dehydrogenase-like, C-terminal domain"/>
    <property type="match status" value="1"/>
</dbReference>
<dbReference type="InterPro" id="IPR036291">
    <property type="entry name" value="NAD(P)-bd_dom_sf"/>
</dbReference>
<dbReference type="PANTHER" id="PTHR43377:SF2">
    <property type="entry name" value="BINDING ROSSMANN FOLD OXIDOREDUCTASE, PUTATIVE (AFU_ORTHOLOGUE AFUA_4G00560)-RELATED"/>
    <property type="match status" value="1"/>
</dbReference>
<reference evidence="4 5" key="1">
    <citation type="submission" date="2013-02" db="EMBL/GenBank/DDBJ databases">
        <title>The Genome Sequence of Enterococcus phoeniculicola BAA-412.</title>
        <authorList>
            <consortium name="The Broad Institute Genome Sequencing Platform"/>
            <consortium name="The Broad Institute Genome Sequencing Center for Infectious Disease"/>
            <person name="Earl A.M."/>
            <person name="Gilmore M.S."/>
            <person name="Lebreton F."/>
            <person name="Walker B."/>
            <person name="Young S.K."/>
            <person name="Zeng Q."/>
            <person name="Gargeya S."/>
            <person name="Fitzgerald M."/>
            <person name="Haas B."/>
            <person name="Abouelleil A."/>
            <person name="Alvarado L."/>
            <person name="Arachchi H.M."/>
            <person name="Berlin A.M."/>
            <person name="Chapman S.B."/>
            <person name="Dewar J."/>
            <person name="Goldberg J."/>
            <person name="Griggs A."/>
            <person name="Gujja S."/>
            <person name="Hansen M."/>
            <person name="Howarth C."/>
            <person name="Imamovic A."/>
            <person name="Larimer J."/>
            <person name="McCowan C."/>
            <person name="Murphy C."/>
            <person name="Neiman D."/>
            <person name="Pearson M."/>
            <person name="Priest M."/>
            <person name="Roberts A."/>
            <person name="Saif S."/>
            <person name="Shea T."/>
            <person name="Sisk P."/>
            <person name="Sykes S."/>
            <person name="Wortman J."/>
            <person name="Nusbaum C."/>
            <person name="Birren B."/>
        </authorList>
    </citation>
    <scope>NUCLEOTIDE SEQUENCE [LARGE SCALE GENOMIC DNA]</scope>
    <source>
        <strain evidence="4 5">ATCC BAA-412</strain>
    </source>
</reference>